<feature type="compositionally biased region" description="Basic and acidic residues" evidence="1">
    <location>
        <begin position="14"/>
        <end position="40"/>
    </location>
</feature>
<evidence type="ECO:0000313" key="3">
    <source>
        <dbReference type="Proteomes" id="UP000233551"/>
    </source>
</evidence>
<accession>A0A2I0I3X1</accession>
<organism evidence="2 3">
    <name type="scientific">Punica granatum</name>
    <name type="common">Pomegranate</name>
    <dbReference type="NCBI Taxonomy" id="22663"/>
    <lineage>
        <taxon>Eukaryota</taxon>
        <taxon>Viridiplantae</taxon>
        <taxon>Streptophyta</taxon>
        <taxon>Embryophyta</taxon>
        <taxon>Tracheophyta</taxon>
        <taxon>Spermatophyta</taxon>
        <taxon>Magnoliopsida</taxon>
        <taxon>eudicotyledons</taxon>
        <taxon>Gunneridae</taxon>
        <taxon>Pentapetalae</taxon>
        <taxon>rosids</taxon>
        <taxon>malvids</taxon>
        <taxon>Myrtales</taxon>
        <taxon>Lythraceae</taxon>
        <taxon>Punica</taxon>
    </lineage>
</organism>
<protein>
    <submittedName>
        <fullName evidence="2">Uncharacterized protein</fullName>
    </submittedName>
</protein>
<evidence type="ECO:0000313" key="2">
    <source>
        <dbReference type="EMBL" id="PKI38627.1"/>
    </source>
</evidence>
<dbReference type="Proteomes" id="UP000233551">
    <property type="component" value="Unassembled WGS sequence"/>
</dbReference>
<dbReference type="EMBL" id="PGOL01004055">
    <property type="protein sequence ID" value="PKI38627.1"/>
    <property type="molecule type" value="Genomic_DNA"/>
</dbReference>
<gene>
    <name evidence="2" type="ORF">CRG98_040983</name>
</gene>
<proteinExistence type="predicted"/>
<comment type="caution">
    <text evidence="2">The sequence shown here is derived from an EMBL/GenBank/DDBJ whole genome shotgun (WGS) entry which is preliminary data.</text>
</comment>
<reference evidence="2 3" key="1">
    <citation type="submission" date="2017-11" db="EMBL/GenBank/DDBJ databases">
        <title>De-novo sequencing of pomegranate (Punica granatum L.) genome.</title>
        <authorList>
            <person name="Akparov Z."/>
            <person name="Amiraslanov A."/>
            <person name="Hajiyeva S."/>
            <person name="Abbasov M."/>
            <person name="Kaur K."/>
            <person name="Hamwieh A."/>
            <person name="Solovyev V."/>
            <person name="Salamov A."/>
            <person name="Braich B."/>
            <person name="Kosarev P."/>
            <person name="Mahmoud A."/>
            <person name="Hajiyev E."/>
            <person name="Babayeva S."/>
            <person name="Izzatullayeva V."/>
            <person name="Mammadov A."/>
            <person name="Mammadov A."/>
            <person name="Sharifova S."/>
            <person name="Ojaghi J."/>
            <person name="Eynullazada K."/>
            <person name="Bayramov B."/>
            <person name="Abdulazimova A."/>
            <person name="Shahmuradov I."/>
        </authorList>
    </citation>
    <scope>NUCLEOTIDE SEQUENCE [LARGE SCALE GENOMIC DNA]</scope>
    <source>
        <strain evidence="3">cv. AG2017</strain>
        <tissue evidence="2">Leaf</tissue>
    </source>
</reference>
<dbReference type="AlphaFoldDB" id="A0A2I0I3X1"/>
<feature type="region of interest" description="Disordered" evidence="1">
    <location>
        <begin position="1"/>
        <end position="47"/>
    </location>
</feature>
<sequence length="68" mass="7172">MEVTVGGSSGGALDPRRPKLEITKRKSKARDRTCPDEARRAGGSNLGFLGEIGVKGTPVLHGNTLLEL</sequence>
<evidence type="ECO:0000256" key="1">
    <source>
        <dbReference type="SAM" id="MobiDB-lite"/>
    </source>
</evidence>
<name>A0A2I0I3X1_PUNGR</name>
<keyword evidence="3" id="KW-1185">Reference proteome</keyword>